<gene>
    <name evidence="3" type="ORF">QO005_002732</name>
</gene>
<feature type="region of interest" description="Disordered" evidence="1">
    <location>
        <begin position="227"/>
        <end position="265"/>
    </location>
</feature>
<evidence type="ECO:0000256" key="2">
    <source>
        <dbReference type="SAM" id="Phobius"/>
    </source>
</evidence>
<evidence type="ECO:0000256" key="1">
    <source>
        <dbReference type="SAM" id="MobiDB-lite"/>
    </source>
</evidence>
<dbReference type="Gene3D" id="6.10.250.2080">
    <property type="match status" value="1"/>
</dbReference>
<comment type="caution">
    <text evidence="3">The sequence shown here is derived from an EMBL/GenBank/DDBJ whole genome shotgun (WGS) entry which is preliminary data.</text>
</comment>
<evidence type="ECO:0000313" key="4">
    <source>
        <dbReference type="Proteomes" id="UP001235269"/>
    </source>
</evidence>
<dbReference type="RefSeq" id="WP_307158588.1">
    <property type="nucleotide sequence ID" value="NZ_JAUSWH010000008.1"/>
</dbReference>
<keyword evidence="4" id="KW-1185">Reference proteome</keyword>
<feature type="transmembrane region" description="Helical" evidence="2">
    <location>
        <begin position="34"/>
        <end position="55"/>
    </location>
</feature>
<dbReference type="PRINTS" id="PR00950">
    <property type="entry name" value="TYPE3IMSPROT"/>
</dbReference>
<feature type="compositionally biased region" description="Basic and acidic residues" evidence="1">
    <location>
        <begin position="227"/>
        <end position="241"/>
    </location>
</feature>
<organism evidence="3 4">
    <name type="scientific">Rhizobium paknamense</name>
    <dbReference type="NCBI Taxonomy" id="1206817"/>
    <lineage>
        <taxon>Bacteria</taxon>
        <taxon>Pseudomonadati</taxon>
        <taxon>Pseudomonadota</taxon>
        <taxon>Alphaproteobacteria</taxon>
        <taxon>Hyphomicrobiales</taxon>
        <taxon>Rhizobiaceae</taxon>
        <taxon>Rhizobium/Agrobacterium group</taxon>
        <taxon>Rhizobium</taxon>
    </lineage>
</organism>
<dbReference type="EMBL" id="JAUSWH010000008">
    <property type="protein sequence ID" value="MDQ0456391.1"/>
    <property type="molecule type" value="Genomic_DNA"/>
</dbReference>
<feature type="transmembrane region" description="Helical" evidence="2">
    <location>
        <begin position="88"/>
        <end position="110"/>
    </location>
</feature>
<feature type="transmembrane region" description="Helical" evidence="2">
    <location>
        <begin position="187"/>
        <end position="208"/>
    </location>
</feature>
<dbReference type="Pfam" id="PF01312">
    <property type="entry name" value="Bac_export_2"/>
    <property type="match status" value="1"/>
</dbReference>
<keyword evidence="2" id="KW-0472">Membrane</keyword>
<feature type="transmembrane region" description="Helical" evidence="2">
    <location>
        <begin position="154"/>
        <end position="175"/>
    </location>
</feature>
<protein>
    <submittedName>
        <fullName evidence="3">Type III secretion protein U</fullName>
    </submittedName>
</protein>
<dbReference type="InterPro" id="IPR006135">
    <property type="entry name" value="T3SS_substrate_exporter"/>
</dbReference>
<reference evidence="3 4" key="1">
    <citation type="submission" date="2023-07" db="EMBL/GenBank/DDBJ databases">
        <title>Genomic Encyclopedia of Type Strains, Phase IV (KMG-IV): sequencing the most valuable type-strain genomes for metagenomic binning, comparative biology and taxonomic classification.</title>
        <authorList>
            <person name="Goeker M."/>
        </authorList>
    </citation>
    <scope>NUCLEOTIDE SEQUENCE [LARGE SCALE GENOMIC DNA]</scope>
    <source>
        <strain evidence="3 4">DSM 100301</strain>
    </source>
</reference>
<dbReference type="PANTHER" id="PTHR30531">
    <property type="entry name" value="FLAGELLAR BIOSYNTHETIC PROTEIN FLHB"/>
    <property type="match status" value="1"/>
</dbReference>
<dbReference type="PANTHER" id="PTHR30531:SF12">
    <property type="entry name" value="FLAGELLAR BIOSYNTHETIC PROTEIN FLHB"/>
    <property type="match status" value="1"/>
</dbReference>
<keyword evidence="2" id="KW-1133">Transmembrane helix</keyword>
<dbReference type="Proteomes" id="UP001235269">
    <property type="component" value="Unassembled WGS sequence"/>
</dbReference>
<evidence type="ECO:0000313" key="3">
    <source>
        <dbReference type="EMBL" id="MDQ0456391.1"/>
    </source>
</evidence>
<proteinExistence type="predicted"/>
<keyword evidence="2" id="KW-0812">Transmembrane</keyword>
<accession>A0ABU0IDS2</accession>
<sequence length="265" mass="29563">MAKNDDTEEKSLPPSQVKLNRLRREGQVPRSKDLPLALSLLVVTGYIFWTFPTFLRQMSESFDFMLMAARQTDPSEAVMMALPQAGAAAFQMIWPCLLLAWGMVLLISIADAQGFPVAMKNMAPDFNRLNPTEGLKKIFSLSSLSEFVKGFLKLVLLAIGGGGATLYFMNAVFWSPICGESCALTSGIRFIGTLLVIGALILLLFAFADIRLSRALFRWEHRMTKTEARREQKDTQGDPKIKSARRQIGAEMRNAPPRKERPSSE</sequence>
<name>A0ABU0IDS2_9HYPH</name>